<evidence type="ECO:0000313" key="2">
    <source>
        <dbReference type="EMBL" id="KAK7590148.1"/>
    </source>
</evidence>
<evidence type="ECO:0000256" key="1">
    <source>
        <dbReference type="SAM" id="MobiDB-lite"/>
    </source>
</evidence>
<reference evidence="2 3" key="1">
    <citation type="submission" date="2024-03" db="EMBL/GenBank/DDBJ databases">
        <title>Adaptation during the transition from Ophiocordyceps entomopathogen to insect associate is accompanied by gene loss and intensified selection.</title>
        <authorList>
            <person name="Ward C.M."/>
            <person name="Onetto C.A."/>
            <person name="Borneman A.R."/>
        </authorList>
    </citation>
    <scope>NUCLEOTIDE SEQUENCE [LARGE SCALE GENOMIC DNA]</scope>
    <source>
        <strain evidence="2">AWRI1</strain>
        <tissue evidence="2">Single Adult Female</tissue>
    </source>
</reference>
<organism evidence="2 3">
    <name type="scientific">Parthenolecanium corni</name>
    <dbReference type="NCBI Taxonomy" id="536013"/>
    <lineage>
        <taxon>Eukaryota</taxon>
        <taxon>Metazoa</taxon>
        <taxon>Ecdysozoa</taxon>
        <taxon>Arthropoda</taxon>
        <taxon>Hexapoda</taxon>
        <taxon>Insecta</taxon>
        <taxon>Pterygota</taxon>
        <taxon>Neoptera</taxon>
        <taxon>Paraneoptera</taxon>
        <taxon>Hemiptera</taxon>
        <taxon>Sternorrhyncha</taxon>
        <taxon>Coccoidea</taxon>
        <taxon>Coccidae</taxon>
        <taxon>Parthenolecanium</taxon>
    </lineage>
</organism>
<evidence type="ECO:0000313" key="3">
    <source>
        <dbReference type="Proteomes" id="UP001367676"/>
    </source>
</evidence>
<name>A0AAN9Y4X5_9HEMI</name>
<dbReference type="Proteomes" id="UP001367676">
    <property type="component" value="Unassembled WGS sequence"/>
</dbReference>
<gene>
    <name evidence="2" type="ORF">V9T40_001761</name>
</gene>
<dbReference type="EMBL" id="JBBCAQ010000022">
    <property type="protein sequence ID" value="KAK7590148.1"/>
    <property type="molecule type" value="Genomic_DNA"/>
</dbReference>
<proteinExistence type="predicted"/>
<sequence length="140" mass="14476">MTLGMRTKVDGCGEKRLLRNHISKCDEGGGVEDVTKSTAEREIDAASAAHPPAERRAAPQLSGSNGGQRGVKRRRTVTSAGLTAATATAGSGGYVDATSSPLFSPPPHSFLALPTASLSVYLLSDLQWSCSCTCSSPSPQ</sequence>
<feature type="compositionally biased region" description="Basic and acidic residues" evidence="1">
    <location>
        <begin position="25"/>
        <end position="44"/>
    </location>
</feature>
<dbReference type="AlphaFoldDB" id="A0AAN9Y4X5"/>
<keyword evidence="3" id="KW-1185">Reference proteome</keyword>
<feature type="region of interest" description="Disordered" evidence="1">
    <location>
        <begin position="25"/>
        <end position="74"/>
    </location>
</feature>
<accession>A0AAN9Y4X5</accession>
<protein>
    <submittedName>
        <fullName evidence="2">Uncharacterized protein</fullName>
    </submittedName>
</protein>
<comment type="caution">
    <text evidence="2">The sequence shown here is derived from an EMBL/GenBank/DDBJ whole genome shotgun (WGS) entry which is preliminary data.</text>
</comment>